<dbReference type="InterPro" id="IPR008551">
    <property type="entry name" value="TANGO2"/>
</dbReference>
<dbReference type="RefSeq" id="WP_046525705.1">
    <property type="nucleotide sequence ID" value="NZ_LAYY01000040.1"/>
</dbReference>
<dbReference type="PANTHER" id="PTHR17985:SF8">
    <property type="entry name" value="TRANSPORT AND GOLGI ORGANIZATION PROTEIN 2 HOMOLOG"/>
    <property type="match status" value="1"/>
</dbReference>
<evidence type="ECO:0000256" key="1">
    <source>
        <dbReference type="SAM" id="MobiDB-lite"/>
    </source>
</evidence>
<reference evidence="2 3" key="1">
    <citation type="submission" date="2015-04" db="EMBL/GenBank/DDBJ databases">
        <title>Taxonomic description and genome sequence of Bacillus campisalis sp. nov., a novel member of the genus Bacillus isolated from solar saltern.</title>
        <authorList>
            <person name="Mathan Kumar R."/>
            <person name="Kaur G."/>
            <person name="Kumar A."/>
            <person name="Singh N.K."/>
            <person name="Kaur N."/>
            <person name="Kumar N."/>
            <person name="Mayilraj S."/>
        </authorList>
    </citation>
    <scope>NUCLEOTIDE SEQUENCE [LARGE SCALE GENOMIC DNA]</scope>
    <source>
        <strain evidence="2 3">SA2-6</strain>
    </source>
</reference>
<name>A0A0M2SR35_9BACI</name>
<proteinExistence type="predicted"/>
<keyword evidence="3" id="KW-1185">Reference proteome</keyword>
<protein>
    <recommendedName>
        <fullName evidence="4">NRDE family protein</fullName>
    </recommendedName>
</protein>
<dbReference type="OrthoDB" id="4380123at2"/>
<evidence type="ECO:0000313" key="2">
    <source>
        <dbReference type="EMBL" id="KKK36136.1"/>
    </source>
</evidence>
<organism evidence="2 3">
    <name type="scientific">Mesobacillus campisalis</name>
    <dbReference type="NCBI Taxonomy" id="1408103"/>
    <lineage>
        <taxon>Bacteria</taxon>
        <taxon>Bacillati</taxon>
        <taxon>Bacillota</taxon>
        <taxon>Bacilli</taxon>
        <taxon>Bacillales</taxon>
        <taxon>Bacillaceae</taxon>
        <taxon>Mesobacillus</taxon>
    </lineage>
</organism>
<evidence type="ECO:0008006" key="4">
    <source>
        <dbReference type="Google" id="ProtNLM"/>
    </source>
</evidence>
<gene>
    <name evidence="2" type="ORF">WQ57_20970</name>
</gene>
<dbReference type="PATRIC" id="fig|1408103.3.peg.4616"/>
<dbReference type="Pfam" id="PF05742">
    <property type="entry name" value="TANGO2"/>
    <property type="match status" value="1"/>
</dbReference>
<accession>A0A0M2SR35</accession>
<dbReference type="PANTHER" id="PTHR17985">
    <property type="entry name" value="SER/THR-RICH PROTEIN T10 IN DGCR REGION"/>
    <property type="match status" value="1"/>
</dbReference>
<comment type="caution">
    <text evidence="2">The sequence shown here is derived from an EMBL/GenBank/DDBJ whole genome shotgun (WGS) entry which is preliminary data.</text>
</comment>
<dbReference type="EMBL" id="LAYY01000040">
    <property type="protein sequence ID" value="KKK36136.1"/>
    <property type="molecule type" value="Genomic_DNA"/>
</dbReference>
<feature type="region of interest" description="Disordered" evidence="1">
    <location>
        <begin position="68"/>
        <end position="96"/>
    </location>
</feature>
<evidence type="ECO:0000313" key="3">
    <source>
        <dbReference type="Proteomes" id="UP000034166"/>
    </source>
</evidence>
<sequence>MCLILFAYKSHPAYKLIVAANRDEFYQRPTAPAGYWSDQPNILAGRDLEKHGTWLGVTTSGRFAALTNYRDPADKGGSQSRGELPRSYLEGDSNPQDFLEDASRKRSLYPGYNLLAGTKDEIFYYSNRGGGVYQVPPGIHGLSNHLLNTGWPKVERGKEGLKSIVEAGADEDQLVESLLALLQNAEPAPDEVLPKTGVSAEWERVLSPLFIKTEGYGTRSSAVLLMDDQKVRFHERIYEWDGKTRDQDFMFSHEGQRG</sequence>
<dbReference type="Proteomes" id="UP000034166">
    <property type="component" value="Unassembled WGS sequence"/>
</dbReference>
<dbReference type="AlphaFoldDB" id="A0A0M2SR35"/>